<dbReference type="Proteomes" id="UP000315759">
    <property type="component" value="Unassembled WGS sequence"/>
</dbReference>
<evidence type="ECO:0000256" key="5">
    <source>
        <dbReference type="ARBA" id="ARBA00022679"/>
    </source>
</evidence>
<dbReference type="Gene3D" id="3.40.50.2300">
    <property type="match status" value="1"/>
</dbReference>
<dbReference type="RefSeq" id="WP_142550769.1">
    <property type="nucleotide sequence ID" value="NZ_VIFX01000003.1"/>
</dbReference>
<dbReference type="SUPFAM" id="SSF47384">
    <property type="entry name" value="Homodimeric domain of signal transducing histidine kinase"/>
    <property type="match status" value="1"/>
</dbReference>
<dbReference type="SMART" id="SM00065">
    <property type="entry name" value="GAF"/>
    <property type="match status" value="2"/>
</dbReference>
<keyword evidence="4" id="KW-0597">Phosphoprotein</keyword>
<dbReference type="CDD" id="cd16922">
    <property type="entry name" value="HATPase_EvgS-ArcB-TorS-like"/>
    <property type="match status" value="1"/>
</dbReference>
<sequence>MTEPNERTSRTSRQSFRVHQELKDARNQSAASREILAALGKDAANTDAVLDIVVDYSARLCGAKAAQLFLADGELFRVSRVSGETPEEYREYLVDHPIARNRSSTVGRAAADKCTNQIADVLSDAEYGRSDLQKLTGFRTLLSTPMLLEGEVVGVLSMWRTDVAAFNDQERERLEEFAAQGALALRQANLMRTLTSREALLTSKVEQLEALREVGEAVGSSLDLDVVLDQIVGNAVRLTNRGFGDLTLRTDGGSILEYDDATGTFGVHAIGASPILLQRLRDITIGGDSTLVGRAAHERRPIEVADLAAVERDPHLEVLYGDGWRSVLAVPMLRGDKIVGVLVIRRRGTGVFPGDVITLLETFASQSALAIVNARLFRELETKTRELEVAGRHKSEFLASMSHELRTPLNAVNGFSEVLLDRTFGEINDRQEEYLRDIWNSGRHLVALVNDILDLSKVEEGHMALEPSTFAVSGAMEATLAMERERANRHAIDMTLEVGEDVDLIDADERRFKQVLLNLVSNAVKFTPNGGRVRVHARREGTELLVTVTDTGPGVAPGDQVRIFDSFQQGSRGTPKEEGTGLGLTLCRRMVELFGGRLWLDSTLGVGSTFGFTVPGLRECRHEDDAPRPDGLPVIVLLDEDPASQDLVEAYLDGLPTAVMRAWDGVRALELIRSVRPAAVVLEVGLPGLDGWQVIAQVKADPATAAIPLIVASRIDDRPRGLALGAAAYLLKPIRRDELVDALRSVGALTGAQAS</sequence>
<dbReference type="InterPro" id="IPR029016">
    <property type="entry name" value="GAF-like_dom_sf"/>
</dbReference>
<dbReference type="GO" id="GO:0000155">
    <property type="term" value="F:phosphorelay sensor kinase activity"/>
    <property type="evidence" value="ECO:0007669"/>
    <property type="project" value="InterPro"/>
</dbReference>
<dbReference type="EC" id="2.7.13.3" evidence="3"/>
<feature type="domain" description="Response regulatory" evidence="11">
    <location>
        <begin position="634"/>
        <end position="747"/>
    </location>
</feature>
<keyword evidence="5" id="KW-0808">Transferase</keyword>
<dbReference type="CDD" id="cd00082">
    <property type="entry name" value="HisKA"/>
    <property type="match status" value="1"/>
</dbReference>
<comment type="caution">
    <text evidence="8">Lacks conserved residue(s) required for the propagation of feature annotation.</text>
</comment>
<dbReference type="SUPFAM" id="SSF55781">
    <property type="entry name" value="GAF domain-like"/>
    <property type="match status" value="2"/>
</dbReference>
<reference evidence="12 13" key="1">
    <citation type="submission" date="2018-10" db="EMBL/GenBank/DDBJ databases">
        <title>Draft genome of Mycobacterium hodleri strain B.</title>
        <authorList>
            <person name="Amande T.J."/>
            <person name="Mcgenity T.J."/>
        </authorList>
    </citation>
    <scope>NUCLEOTIDE SEQUENCE [LARGE SCALE GENOMIC DNA]</scope>
    <source>
        <strain evidence="12 13">B</strain>
    </source>
</reference>
<name>A0A544W7F1_9MYCO</name>
<evidence type="ECO:0000256" key="4">
    <source>
        <dbReference type="ARBA" id="ARBA00022553"/>
    </source>
</evidence>
<protein>
    <recommendedName>
        <fullName evidence="3">histidine kinase</fullName>
        <ecNumber evidence="3">2.7.13.3</ecNumber>
    </recommendedName>
</protein>
<dbReference type="InterPro" id="IPR003661">
    <property type="entry name" value="HisK_dim/P_dom"/>
</dbReference>
<dbReference type="SUPFAM" id="SSF52172">
    <property type="entry name" value="CheY-like"/>
    <property type="match status" value="1"/>
</dbReference>
<evidence type="ECO:0000259" key="10">
    <source>
        <dbReference type="PROSITE" id="PS50109"/>
    </source>
</evidence>
<dbReference type="Pfam" id="PF00512">
    <property type="entry name" value="HisKA"/>
    <property type="match status" value="1"/>
</dbReference>
<dbReference type="InterPro" id="IPR005467">
    <property type="entry name" value="His_kinase_dom"/>
</dbReference>
<dbReference type="PANTHER" id="PTHR43047">
    <property type="entry name" value="TWO-COMPONENT HISTIDINE PROTEIN KINASE"/>
    <property type="match status" value="1"/>
</dbReference>
<dbReference type="PROSITE" id="PS50110">
    <property type="entry name" value="RESPONSE_REGULATORY"/>
    <property type="match status" value="1"/>
</dbReference>
<dbReference type="GO" id="GO:0009927">
    <property type="term" value="F:histidine phosphotransfer kinase activity"/>
    <property type="evidence" value="ECO:0007669"/>
    <property type="project" value="TreeGrafter"/>
</dbReference>
<dbReference type="SMART" id="SM00448">
    <property type="entry name" value="REC"/>
    <property type="match status" value="1"/>
</dbReference>
<proteinExistence type="predicted"/>
<dbReference type="InterPro" id="IPR003018">
    <property type="entry name" value="GAF"/>
</dbReference>
<dbReference type="InterPro" id="IPR036890">
    <property type="entry name" value="HATPase_C_sf"/>
</dbReference>
<keyword evidence="7" id="KW-0902">Two-component regulatory system</keyword>
<dbReference type="InterPro" id="IPR003594">
    <property type="entry name" value="HATPase_dom"/>
</dbReference>
<dbReference type="PRINTS" id="PR00344">
    <property type="entry name" value="BCTRLSENSOR"/>
</dbReference>
<comment type="subcellular location">
    <subcellularLocation>
        <location evidence="2">Cell membrane</location>
    </subcellularLocation>
</comment>
<evidence type="ECO:0000313" key="12">
    <source>
        <dbReference type="EMBL" id="TQR88166.1"/>
    </source>
</evidence>
<dbReference type="SMART" id="SM00387">
    <property type="entry name" value="HATPase_c"/>
    <property type="match status" value="1"/>
</dbReference>
<feature type="domain" description="Histidine kinase" evidence="10">
    <location>
        <begin position="400"/>
        <end position="618"/>
    </location>
</feature>
<evidence type="ECO:0000256" key="3">
    <source>
        <dbReference type="ARBA" id="ARBA00012438"/>
    </source>
</evidence>
<dbReference type="SMART" id="SM00388">
    <property type="entry name" value="HisKA"/>
    <property type="match status" value="1"/>
</dbReference>
<evidence type="ECO:0000256" key="9">
    <source>
        <dbReference type="SAM" id="MobiDB-lite"/>
    </source>
</evidence>
<accession>A0A544W7F1</accession>
<evidence type="ECO:0000256" key="6">
    <source>
        <dbReference type="ARBA" id="ARBA00022777"/>
    </source>
</evidence>
<dbReference type="Pfam" id="PF02518">
    <property type="entry name" value="HATPase_c"/>
    <property type="match status" value="1"/>
</dbReference>
<keyword evidence="6" id="KW-0418">Kinase</keyword>
<organism evidence="12 13">
    <name type="scientific">Mycolicibacterium hodleri</name>
    <dbReference type="NCBI Taxonomy" id="49897"/>
    <lineage>
        <taxon>Bacteria</taxon>
        <taxon>Bacillati</taxon>
        <taxon>Actinomycetota</taxon>
        <taxon>Actinomycetes</taxon>
        <taxon>Mycobacteriales</taxon>
        <taxon>Mycobacteriaceae</taxon>
        <taxon>Mycolicibacterium</taxon>
    </lineage>
</organism>
<evidence type="ECO:0000256" key="8">
    <source>
        <dbReference type="PROSITE-ProRule" id="PRU00169"/>
    </source>
</evidence>
<dbReference type="Gene3D" id="3.30.450.40">
    <property type="match status" value="2"/>
</dbReference>
<evidence type="ECO:0000256" key="7">
    <source>
        <dbReference type="ARBA" id="ARBA00023012"/>
    </source>
</evidence>
<keyword evidence="13" id="KW-1185">Reference proteome</keyword>
<dbReference type="Pfam" id="PF00072">
    <property type="entry name" value="Response_reg"/>
    <property type="match status" value="1"/>
</dbReference>
<evidence type="ECO:0000256" key="1">
    <source>
        <dbReference type="ARBA" id="ARBA00000085"/>
    </source>
</evidence>
<feature type="region of interest" description="Disordered" evidence="9">
    <location>
        <begin position="1"/>
        <end position="25"/>
    </location>
</feature>
<dbReference type="PANTHER" id="PTHR43047:SF63">
    <property type="entry name" value="HISTIDINE KINASE"/>
    <property type="match status" value="1"/>
</dbReference>
<dbReference type="GO" id="GO:0005886">
    <property type="term" value="C:plasma membrane"/>
    <property type="evidence" value="ECO:0007669"/>
    <property type="project" value="UniProtKB-SubCell"/>
</dbReference>
<dbReference type="InterPro" id="IPR011006">
    <property type="entry name" value="CheY-like_superfamily"/>
</dbReference>
<comment type="catalytic activity">
    <reaction evidence="1">
        <text>ATP + protein L-histidine = ADP + protein N-phospho-L-histidine.</text>
        <dbReference type="EC" id="2.7.13.3"/>
    </reaction>
</comment>
<evidence type="ECO:0000256" key="2">
    <source>
        <dbReference type="ARBA" id="ARBA00004236"/>
    </source>
</evidence>
<dbReference type="EMBL" id="VIFX01000003">
    <property type="protein sequence ID" value="TQR88166.1"/>
    <property type="molecule type" value="Genomic_DNA"/>
</dbReference>
<dbReference type="InterPro" id="IPR036097">
    <property type="entry name" value="HisK_dim/P_sf"/>
</dbReference>
<dbReference type="InterPro" id="IPR001789">
    <property type="entry name" value="Sig_transdc_resp-reg_receiver"/>
</dbReference>
<evidence type="ECO:0000313" key="13">
    <source>
        <dbReference type="Proteomes" id="UP000315759"/>
    </source>
</evidence>
<comment type="caution">
    <text evidence="12">The sequence shown here is derived from an EMBL/GenBank/DDBJ whole genome shotgun (WGS) entry which is preliminary data.</text>
</comment>
<evidence type="ECO:0000259" key="11">
    <source>
        <dbReference type="PROSITE" id="PS50110"/>
    </source>
</evidence>
<dbReference type="Gene3D" id="1.10.287.130">
    <property type="match status" value="1"/>
</dbReference>
<dbReference type="Pfam" id="PF13185">
    <property type="entry name" value="GAF_2"/>
    <property type="match status" value="2"/>
</dbReference>
<dbReference type="FunFam" id="3.30.565.10:FF:000006">
    <property type="entry name" value="Sensor histidine kinase WalK"/>
    <property type="match status" value="1"/>
</dbReference>
<gene>
    <name evidence="12" type="ORF">D8S82_03680</name>
</gene>
<dbReference type="InterPro" id="IPR004358">
    <property type="entry name" value="Sig_transdc_His_kin-like_C"/>
</dbReference>
<dbReference type="PROSITE" id="PS50109">
    <property type="entry name" value="HIS_KIN"/>
    <property type="match status" value="1"/>
</dbReference>
<dbReference type="AlphaFoldDB" id="A0A544W7F1"/>
<dbReference type="SUPFAM" id="SSF55874">
    <property type="entry name" value="ATPase domain of HSP90 chaperone/DNA topoisomerase II/histidine kinase"/>
    <property type="match status" value="1"/>
</dbReference>
<dbReference type="Gene3D" id="3.30.565.10">
    <property type="entry name" value="Histidine kinase-like ATPase, C-terminal domain"/>
    <property type="match status" value="1"/>
</dbReference>